<dbReference type="GO" id="GO:0043531">
    <property type="term" value="F:ADP binding"/>
    <property type="evidence" value="ECO:0007669"/>
    <property type="project" value="InterPro"/>
</dbReference>
<dbReference type="PANTHER" id="PTHR33463:SF220">
    <property type="entry name" value="NB-ARC DOMAIN-CONTAINING PROTEIN"/>
    <property type="match status" value="1"/>
</dbReference>
<dbReference type="InParanoid" id="A0A061G8G2"/>
<reference evidence="6 7" key="1">
    <citation type="journal article" date="2013" name="Genome Biol.">
        <title>The genome sequence of the most widely cultivated cacao type and its use to identify candidate genes regulating pod color.</title>
        <authorList>
            <person name="Motamayor J.C."/>
            <person name="Mockaitis K."/>
            <person name="Schmutz J."/>
            <person name="Haiminen N."/>
            <person name="Iii D.L."/>
            <person name="Cornejo O."/>
            <person name="Findley S.D."/>
            <person name="Zheng P."/>
            <person name="Utro F."/>
            <person name="Royaert S."/>
            <person name="Saski C."/>
            <person name="Jenkins J."/>
            <person name="Podicheti R."/>
            <person name="Zhao M."/>
            <person name="Scheffler B.E."/>
            <person name="Stack J.C."/>
            <person name="Feltus F.A."/>
            <person name="Mustiga G.M."/>
            <person name="Amores F."/>
            <person name="Phillips W."/>
            <person name="Marelli J.P."/>
            <person name="May G.D."/>
            <person name="Shapiro H."/>
            <person name="Ma J."/>
            <person name="Bustamante C.D."/>
            <person name="Schnell R.J."/>
            <person name="Main D."/>
            <person name="Gilbert D."/>
            <person name="Parida L."/>
            <person name="Kuhn D.N."/>
        </authorList>
    </citation>
    <scope>NUCLEOTIDE SEQUENCE [LARGE SCALE GENOMIC DNA]</scope>
    <source>
        <strain evidence="7">cv. Matina 1-6</strain>
    </source>
</reference>
<dbReference type="Proteomes" id="UP000026915">
    <property type="component" value="Chromosome 6"/>
</dbReference>
<proteinExistence type="inferred from homology"/>
<keyword evidence="3" id="KW-0175">Coiled coil</keyword>
<accession>A0A061G8G2</accession>
<dbReference type="PRINTS" id="PR00364">
    <property type="entry name" value="DISEASERSIST"/>
</dbReference>
<evidence type="ECO:0000313" key="6">
    <source>
        <dbReference type="EMBL" id="EOY25866.1"/>
    </source>
</evidence>
<dbReference type="Gramene" id="EOY25866">
    <property type="protein sequence ID" value="EOY25866"/>
    <property type="gene ID" value="TCM_027234"/>
</dbReference>
<dbReference type="HOGENOM" id="CLU_576730_0_0_1"/>
<keyword evidence="7" id="KW-1185">Reference proteome</keyword>
<protein>
    <submittedName>
        <fullName evidence="6">NBS-LRR type disease resistance protein</fullName>
    </submittedName>
</protein>
<dbReference type="InterPro" id="IPR027417">
    <property type="entry name" value="P-loop_NTPase"/>
</dbReference>
<feature type="domain" description="Disease resistance protein At4g27190-like leucine-rich repeats" evidence="5">
    <location>
        <begin position="313"/>
        <end position="413"/>
    </location>
</feature>
<dbReference type="OMA" id="CIVGHAS"/>
<evidence type="ECO:0000259" key="4">
    <source>
        <dbReference type="Pfam" id="PF00931"/>
    </source>
</evidence>
<dbReference type="Pfam" id="PF00931">
    <property type="entry name" value="NB-ARC"/>
    <property type="match status" value="1"/>
</dbReference>
<dbReference type="SUPFAM" id="SSF52047">
    <property type="entry name" value="RNI-like"/>
    <property type="match status" value="1"/>
</dbReference>
<dbReference type="PANTHER" id="PTHR33463">
    <property type="entry name" value="NB-ARC DOMAIN-CONTAINING PROTEIN-RELATED"/>
    <property type="match status" value="1"/>
</dbReference>
<dbReference type="InterPro" id="IPR057135">
    <property type="entry name" value="At4g27190-like_LRR"/>
</dbReference>
<dbReference type="FunFam" id="3.40.50.300:FF:001091">
    <property type="entry name" value="Probable disease resistance protein At1g61300"/>
    <property type="match status" value="1"/>
</dbReference>
<dbReference type="GO" id="GO:0006952">
    <property type="term" value="P:defense response"/>
    <property type="evidence" value="ECO:0007669"/>
    <property type="project" value="UniProtKB-KW"/>
</dbReference>
<evidence type="ECO:0000256" key="2">
    <source>
        <dbReference type="ARBA" id="ARBA00022821"/>
    </source>
</evidence>
<gene>
    <name evidence="6" type="ORF">TCM_027234</name>
</gene>
<dbReference type="InterPro" id="IPR050905">
    <property type="entry name" value="Plant_NBS-LRR"/>
</dbReference>
<dbReference type="SUPFAM" id="SSF52540">
    <property type="entry name" value="P-loop containing nucleoside triphosphate hydrolases"/>
    <property type="match status" value="1"/>
</dbReference>
<name>A0A061G8G2_THECC</name>
<dbReference type="eggNOG" id="KOG4658">
    <property type="taxonomic scope" value="Eukaryota"/>
</dbReference>
<keyword evidence="2" id="KW-0611">Plant defense</keyword>
<dbReference type="EMBL" id="CM001884">
    <property type="protein sequence ID" value="EOY25866.1"/>
    <property type="molecule type" value="Genomic_DNA"/>
</dbReference>
<feature type="domain" description="NB-ARC" evidence="4">
    <location>
        <begin position="164"/>
        <end position="286"/>
    </location>
</feature>
<evidence type="ECO:0000313" key="7">
    <source>
        <dbReference type="Proteomes" id="UP000026915"/>
    </source>
</evidence>
<dbReference type="InterPro" id="IPR002182">
    <property type="entry name" value="NB-ARC"/>
</dbReference>
<evidence type="ECO:0000256" key="1">
    <source>
        <dbReference type="ARBA" id="ARBA00008894"/>
    </source>
</evidence>
<evidence type="ECO:0000259" key="5">
    <source>
        <dbReference type="Pfam" id="PF23247"/>
    </source>
</evidence>
<dbReference type="Gene3D" id="3.80.10.10">
    <property type="entry name" value="Ribonuclease Inhibitor"/>
    <property type="match status" value="1"/>
</dbReference>
<organism evidence="6 7">
    <name type="scientific">Theobroma cacao</name>
    <name type="common">Cacao</name>
    <name type="synonym">Cocoa</name>
    <dbReference type="NCBI Taxonomy" id="3641"/>
    <lineage>
        <taxon>Eukaryota</taxon>
        <taxon>Viridiplantae</taxon>
        <taxon>Streptophyta</taxon>
        <taxon>Embryophyta</taxon>
        <taxon>Tracheophyta</taxon>
        <taxon>Spermatophyta</taxon>
        <taxon>Magnoliopsida</taxon>
        <taxon>eudicotyledons</taxon>
        <taxon>Gunneridae</taxon>
        <taxon>Pentapetalae</taxon>
        <taxon>rosids</taxon>
        <taxon>malvids</taxon>
        <taxon>Malvales</taxon>
        <taxon>Malvaceae</taxon>
        <taxon>Byttnerioideae</taxon>
        <taxon>Theobroma</taxon>
    </lineage>
</organism>
<sequence>MGNLCSISISTADTIPRCWDCIVGHASYTRKLEDNLKALSVELAKLNARRDDVKRRVDLAEQQRMEPLNQVQLWLSRVQTVGADAEVLINGGTQQIQKLCFGGCFSKNCKSSYNFGKQVTRKLAETVDLKNEGDFERVAEYELTAQVDVRPIEPTVGLEPTLVKVWRLLEENDVGIIGLHGLGGVGKTTLLTQINNNLSSMPMGYDVVIWVVVSKDHTIERVQEKIGEKVGLSIELWKNKSCDEKAIDIFRVLSKKKFVLLLDDLWERVDLIKVGIPVPNQDNGIHMEHLESLIIRFCESMEKIVIRPIDKAPCFHTLSRVSLCSCNNLRDITWLILAPNLTHLFVVFCSRMEEIISDQVTDVVGIPIPSPFAKLEELDLRDLPELKSIYWDALSFPCLRKIKVFNCSKLKKLPLNLDSGNQISIEGYKEWWEKIQWKDEATRKFFLPSFKCVEWWKEVEFQDEPVQYLHCFFW</sequence>
<feature type="coiled-coil region" evidence="3">
    <location>
        <begin position="29"/>
        <end position="63"/>
    </location>
</feature>
<comment type="similarity">
    <text evidence="1">Belongs to the disease resistance NB-LRR family.</text>
</comment>
<dbReference type="STRING" id="3641.A0A061G8G2"/>
<evidence type="ECO:0000256" key="3">
    <source>
        <dbReference type="SAM" id="Coils"/>
    </source>
</evidence>
<dbReference type="AlphaFoldDB" id="A0A061G8G2"/>
<dbReference type="Gene3D" id="3.40.50.300">
    <property type="entry name" value="P-loop containing nucleotide triphosphate hydrolases"/>
    <property type="match status" value="1"/>
</dbReference>
<dbReference type="InterPro" id="IPR032675">
    <property type="entry name" value="LRR_dom_sf"/>
</dbReference>
<dbReference type="Pfam" id="PF23247">
    <property type="entry name" value="LRR_RPS2"/>
    <property type="match status" value="1"/>
</dbReference>